<dbReference type="AlphaFoldDB" id="A0AAP8I4B8"/>
<keyword evidence="1" id="KW-0472">Membrane</keyword>
<evidence type="ECO:0000256" key="1">
    <source>
        <dbReference type="SAM" id="Phobius"/>
    </source>
</evidence>
<keyword evidence="1" id="KW-0812">Transmembrane</keyword>
<name>A0AAP8I4B8_ECOLX</name>
<accession>A0AAP8I4B8</accession>
<proteinExistence type="predicted"/>
<comment type="caution">
    <text evidence="2">The sequence shown here is derived from an EMBL/GenBank/DDBJ whole genome shotgun (WGS) entry which is preliminary data.</text>
</comment>
<protein>
    <submittedName>
        <fullName evidence="2">Uncharacterized protein</fullName>
    </submittedName>
</protein>
<evidence type="ECO:0000313" key="3">
    <source>
        <dbReference type="Proteomes" id="UP000233549"/>
    </source>
</evidence>
<sequence length="74" mass="8481">MWQKGIYAGCWEVVKERKTSASFVITVIFLLIMQVIVGTHKALYYPIVVKADYSTFPSSQSAHHCIISLRLSRY</sequence>
<organism evidence="2 3">
    <name type="scientific">Escherichia coli</name>
    <dbReference type="NCBI Taxonomy" id="562"/>
    <lineage>
        <taxon>Bacteria</taxon>
        <taxon>Pseudomonadati</taxon>
        <taxon>Pseudomonadota</taxon>
        <taxon>Gammaproteobacteria</taxon>
        <taxon>Enterobacterales</taxon>
        <taxon>Enterobacteriaceae</taxon>
        <taxon>Escherichia</taxon>
    </lineage>
</organism>
<reference evidence="2 3" key="1">
    <citation type="submission" date="2017-12" db="EMBL/GenBank/DDBJ databases">
        <title>Rapid rising of carbapenem-resistant Enterobacteriaceae(CRE) and emergence of colistin resistance genemcr-1 in CRE in the hospital of Henan, China.</title>
        <authorList>
            <person name="Sun Q."/>
            <person name="Zhang R."/>
            <person name="Li Y."/>
            <person name="Shen Y."/>
            <person name="Zhang Y."/>
            <person name="Yang J."/>
            <person name="Shu L."/>
            <person name="Zhou H."/>
            <person name="Wang Y."/>
            <person name="Wang B."/>
            <person name="Shen Z."/>
        </authorList>
    </citation>
    <scope>NUCLEOTIDE SEQUENCE [LARGE SCALE GENOMIC DNA]</scope>
    <source>
        <strain evidence="2 3">3512</strain>
    </source>
</reference>
<gene>
    <name evidence="2" type="ORF">CWS33_01575</name>
</gene>
<keyword evidence="1" id="KW-1133">Transmembrane helix</keyword>
<evidence type="ECO:0000313" key="2">
    <source>
        <dbReference type="EMBL" id="PKD92343.1"/>
    </source>
</evidence>
<dbReference type="Proteomes" id="UP000233549">
    <property type="component" value="Unassembled WGS sequence"/>
</dbReference>
<feature type="transmembrane region" description="Helical" evidence="1">
    <location>
        <begin position="20"/>
        <end position="37"/>
    </location>
</feature>
<dbReference type="EMBL" id="PITP01000001">
    <property type="protein sequence ID" value="PKD92343.1"/>
    <property type="molecule type" value="Genomic_DNA"/>
</dbReference>